<dbReference type="InterPro" id="IPR009580">
    <property type="entry name" value="GPI_biosynthesis_protein_Pig-F"/>
</dbReference>
<keyword evidence="4 9" id="KW-0812">Transmembrane</keyword>
<evidence type="ECO:0000256" key="4">
    <source>
        <dbReference type="ARBA" id="ARBA00022692"/>
    </source>
</evidence>
<keyword evidence="6 9" id="KW-1133">Transmembrane helix</keyword>
<comment type="subcellular location">
    <subcellularLocation>
        <location evidence="1">Endoplasmic reticulum membrane</location>
        <topology evidence="1">Multi-pass membrane protein</topology>
    </subcellularLocation>
</comment>
<keyword evidence="7 9" id="KW-0472">Membrane</keyword>
<comment type="caution">
    <text evidence="10">The sequence shown here is derived from an EMBL/GenBank/DDBJ whole genome shotgun (WGS) entry which is preliminary data.</text>
</comment>
<keyword evidence="11" id="KW-1185">Reference proteome</keyword>
<dbReference type="GO" id="GO:0006506">
    <property type="term" value="P:GPI anchor biosynthetic process"/>
    <property type="evidence" value="ECO:0007669"/>
    <property type="project" value="UniProtKB-UniPathway"/>
</dbReference>
<evidence type="ECO:0000256" key="9">
    <source>
        <dbReference type="SAM" id="Phobius"/>
    </source>
</evidence>
<evidence type="ECO:0000256" key="8">
    <source>
        <dbReference type="SAM" id="MobiDB-lite"/>
    </source>
</evidence>
<evidence type="ECO:0000313" key="11">
    <source>
        <dbReference type="Proteomes" id="UP000634136"/>
    </source>
</evidence>
<evidence type="ECO:0000256" key="2">
    <source>
        <dbReference type="ARBA" id="ARBA00004687"/>
    </source>
</evidence>
<evidence type="ECO:0000256" key="1">
    <source>
        <dbReference type="ARBA" id="ARBA00004477"/>
    </source>
</evidence>
<feature type="transmembrane region" description="Helical" evidence="9">
    <location>
        <begin position="386"/>
        <end position="406"/>
    </location>
</feature>
<evidence type="ECO:0000313" key="10">
    <source>
        <dbReference type="EMBL" id="KAF7839638.1"/>
    </source>
</evidence>
<sequence length="455" mass="50585">MMLLCQRLKAGTKQGRKRLKTAPKTESAASGACRRGKTTRRGVRRRVTARDGGSGDLTLGIGRYGGCDSYGVVTSRVWNFTWIPNNLVSEAGSITMVETRSSSANIDPHKDSNPDARMDALMQQLAALTTEVASLKTSQGKSQSQDTGSENFCNRIHWNEEDGWGNFSGNRGPHKPPYTKIEFPKFNRGDPRGWILKAEKYFRYYQTPDDVKVDVAAMYLEGDALDLFAWINYERTILYWKIQPLTSALRLSGTWQGIMDLHHRSCLFFLGFLPSGVNYAKHFILCVLGLLYGFKAVSSVLGLLYRTGVASVQLSLVAVTLLVTKEPAVSSAAMFPNTTLGVRYLPKTVNWSLMMSLFTIVPASCVLGSSWADWRRIFAHAKLNGLIEYLICLPALGAVIGGWFGAWPMPLDWERPWQEWPICVSYGAITGYLVAMVASLGFVLAHKRSQLAKRD</sequence>
<feature type="region of interest" description="Disordered" evidence="8">
    <location>
        <begin position="13"/>
        <end position="54"/>
    </location>
</feature>
<reference evidence="10" key="1">
    <citation type="submission" date="2020-09" db="EMBL/GenBank/DDBJ databases">
        <title>Genome-Enabled Discovery of Anthraquinone Biosynthesis in Senna tora.</title>
        <authorList>
            <person name="Kang S.-H."/>
            <person name="Pandey R.P."/>
            <person name="Lee C.-M."/>
            <person name="Sim J.-S."/>
            <person name="Jeong J.-T."/>
            <person name="Choi B.-S."/>
            <person name="Jung M."/>
            <person name="Ginzburg D."/>
            <person name="Zhao K."/>
            <person name="Won S.Y."/>
            <person name="Oh T.-J."/>
            <person name="Yu Y."/>
            <person name="Kim N.-H."/>
            <person name="Lee O.R."/>
            <person name="Lee T.-H."/>
            <person name="Bashyal P."/>
            <person name="Kim T.-S."/>
            <person name="Lee W.-H."/>
            <person name="Kawkins C."/>
            <person name="Kim C.-K."/>
            <person name="Kim J.S."/>
            <person name="Ahn B.O."/>
            <person name="Rhee S.Y."/>
            <person name="Sohng J.K."/>
        </authorList>
    </citation>
    <scope>NUCLEOTIDE SEQUENCE</scope>
    <source>
        <tissue evidence="10">Leaf</tissue>
    </source>
</reference>
<dbReference type="OrthoDB" id="17366at2759"/>
<protein>
    <submittedName>
        <fullName evidence="10">Phosphatidylinositol-glycan biosynthesis class F protein</fullName>
    </submittedName>
</protein>
<feature type="transmembrane region" description="Helical" evidence="9">
    <location>
        <begin position="267"/>
        <end position="291"/>
    </location>
</feature>
<dbReference type="UniPathway" id="UPA00196"/>
<name>A0A834X9H4_9FABA</name>
<feature type="transmembrane region" description="Helical" evidence="9">
    <location>
        <begin position="303"/>
        <end position="324"/>
    </location>
</feature>
<evidence type="ECO:0000256" key="7">
    <source>
        <dbReference type="ARBA" id="ARBA00023136"/>
    </source>
</evidence>
<dbReference type="Pfam" id="PF06699">
    <property type="entry name" value="PIG-F"/>
    <property type="match status" value="1"/>
</dbReference>
<feature type="transmembrane region" description="Helical" evidence="9">
    <location>
        <begin position="426"/>
        <end position="445"/>
    </location>
</feature>
<evidence type="ECO:0000256" key="6">
    <source>
        <dbReference type="ARBA" id="ARBA00022989"/>
    </source>
</evidence>
<proteinExistence type="predicted"/>
<comment type="pathway">
    <text evidence="2">Glycolipid biosynthesis; glycosylphosphatidylinositol-anchor biosynthesis.</text>
</comment>
<dbReference type="GO" id="GO:0005789">
    <property type="term" value="C:endoplasmic reticulum membrane"/>
    <property type="evidence" value="ECO:0007669"/>
    <property type="project" value="UniProtKB-SubCell"/>
</dbReference>
<evidence type="ECO:0000256" key="3">
    <source>
        <dbReference type="ARBA" id="ARBA00022502"/>
    </source>
</evidence>
<dbReference type="EMBL" id="JAAIUW010000003">
    <property type="protein sequence ID" value="KAF7839638.1"/>
    <property type="molecule type" value="Genomic_DNA"/>
</dbReference>
<evidence type="ECO:0000256" key="5">
    <source>
        <dbReference type="ARBA" id="ARBA00022824"/>
    </source>
</evidence>
<keyword evidence="3" id="KW-0337">GPI-anchor biosynthesis</keyword>
<accession>A0A834X9H4</accession>
<feature type="transmembrane region" description="Helical" evidence="9">
    <location>
        <begin position="351"/>
        <end position="374"/>
    </location>
</feature>
<organism evidence="10 11">
    <name type="scientific">Senna tora</name>
    <dbReference type="NCBI Taxonomy" id="362788"/>
    <lineage>
        <taxon>Eukaryota</taxon>
        <taxon>Viridiplantae</taxon>
        <taxon>Streptophyta</taxon>
        <taxon>Embryophyta</taxon>
        <taxon>Tracheophyta</taxon>
        <taxon>Spermatophyta</taxon>
        <taxon>Magnoliopsida</taxon>
        <taxon>eudicotyledons</taxon>
        <taxon>Gunneridae</taxon>
        <taxon>Pentapetalae</taxon>
        <taxon>rosids</taxon>
        <taxon>fabids</taxon>
        <taxon>Fabales</taxon>
        <taxon>Fabaceae</taxon>
        <taxon>Caesalpinioideae</taxon>
        <taxon>Cassia clade</taxon>
        <taxon>Senna</taxon>
    </lineage>
</organism>
<keyword evidence="5" id="KW-0256">Endoplasmic reticulum</keyword>
<dbReference type="AlphaFoldDB" id="A0A834X9H4"/>
<gene>
    <name evidence="10" type="ORF">G2W53_008120</name>
</gene>
<feature type="compositionally biased region" description="Basic residues" evidence="8">
    <location>
        <begin position="34"/>
        <end position="47"/>
    </location>
</feature>
<dbReference type="Proteomes" id="UP000634136">
    <property type="component" value="Unassembled WGS sequence"/>
</dbReference>